<dbReference type="PATRIC" id="fig|1379910.4.peg.2800"/>
<dbReference type="EMBL" id="CP010777">
    <property type="protein sequence ID" value="AKQ46316.1"/>
    <property type="molecule type" value="Genomic_DNA"/>
</dbReference>
<evidence type="ECO:0000313" key="3">
    <source>
        <dbReference type="Proteomes" id="UP000036458"/>
    </source>
</evidence>
<feature type="region of interest" description="Disordered" evidence="1">
    <location>
        <begin position="1"/>
        <end position="78"/>
    </location>
</feature>
<accession>A0A0H4W7A6</accession>
<reference evidence="2 3" key="1">
    <citation type="submission" date="2015-01" db="EMBL/GenBank/DDBJ databases">
        <title>Rufibacter sp./DG31D/ whole genome sequencing.</title>
        <authorList>
            <person name="Kim M.K."/>
            <person name="Srinivasan S."/>
            <person name="Lee J.-J."/>
        </authorList>
    </citation>
    <scope>NUCLEOTIDE SEQUENCE [LARGE SCALE GENOMIC DNA]</scope>
    <source>
        <strain evidence="2 3">DG31D</strain>
    </source>
</reference>
<feature type="compositionally biased region" description="Low complexity" evidence="1">
    <location>
        <begin position="18"/>
        <end position="29"/>
    </location>
</feature>
<evidence type="ECO:0000313" key="2">
    <source>
        <dbReference type="EMBL" id="AKQ46316.1"/>
    </source>
</evidence>
<evidence type="ECO:0000256" key="1">
    <source>
        <dbReference type="SAM" id="MobiDB-lite"/>
    </source>
</evidence>
<dbReference type="Proteomes" id="UP000036458">
    <property type="component" value="Chromosome"/>
</dbReference>
<name>A0A0H4W7A6_9BACT</name>
<organism evidence="2 3">
    <name type="scientific">Rufibacter radiotolerans</name>
    <dbReference type="NCBI Taxonomy" id="1379910"/>
    <lineage>
        <taxon>Bacteria</taxon>
        <taxon>Pseudomonadati</taxon>
        <taxon>Bacteroidota</taxon>
        <taxon>Cytophagia</taxon>
        <taxon>Cytophagales</taxon>
        <taxon>Hymenobacteraceae</taxon>
        <taxon>Rufibacter</taxon>
    </lineage>
</organism>
<gene>
    <name evidence="2" type="ORF">TH63_12910</name>
</gene>
<sequence length="78" mass="7923">MEKPLPQTLAGAARATRSSAPAQSSKKQALFPSARQAKEGIATDQQQPISCPVPGGGPPPRSPKHGQGQAAAIQLAKA</sequence>
<keyword evidence="3" id="KW-1185">Reference proteome</keyword>
<protein>
    <submittedName>
        <fullName evidence="2">Uncharacterized protein</fullName>
    </submittedName>
</protein>
<proteinExistence type="predicted"/>
<dbReference type="KEGG" id="ruf:TH63_12910"/>
<dbReference type="AlphaFoldDB" id="A0A0H4W7A6"/>